<dbReference type="HOGENOM" id="CLU_856384_0_0_1"/>
<feature type="domain" description="MULE transposase" evidence="1">
    <location>
        <begin position="80"/>
        <end position="172"/>
    </location>
</feature>
<name>F0W702_9STRA</name>
<dbReference type="InterPro" id="IPR018289">
    <property type="entry name" value="MULE_transposase_dom"/>
</dbReference>
<dbReference type="Pfam" id="PF10551">
    <property type="entry name" value="MULE"/>
    <property type="match status" value="1"/>
</dbReference>
<dbReference type="AlphaFoldDB" id="F0W702"/>
<accession>F0W702</accession>
<proteinExistence type="predicted"/>
<dbReference type="PANTHER" id="PTHR31973">
    <property type="entry name" value="POLYPROTEIN, PUTATIVE-RELATED"/>
    <property type="match status" value="1"/>
</dbReference>
<sequence length="325" mass="36499">MNMRGLHNICSVAIGKTGLGCISSLKPSHAFWLMENDDEQQQTSSFFEGSYYASKSDIILAVAKFNLFEKGYKPYSERRISVDGTFMKKSVGGALLVACFRNGNNEIQITGVGLVSVENEDNWTWFLKFLLSHLQPTPAFVISDRDKGLMKAMQTTAPGVPHFFCFRHLMENFNKKYKSKMLKNLAWILARSRTTGQYQKAIANITILDSSASAWLEDVGRDKWSTAYSPCPRYNTLTSNNVEAVNSVLKGIRSLPVIECFMGIERYAACKWVENVSKVKAWGVLIPYASHKVDELMNTAKWGEIDESSSSCFIVAIRSDVGIFR</sequence>
<reference evidence="2" key="2">
    <citation type="submission" date="2011-02" db="EMBL/GenBank/DDBJ databases">
        <authorList>
            <person name="MacLean D."/>
        </authorList>
    </citation>
    <scope>NUCLEOTIDE SEQUENCE</scope>
</reference>
<reference evidence="2" key="1">
    <citation type="journal article" date="2011" name="PLoS Biol.">
        <title>Gene gain and loss during evolution of obligate parasitism in the white rust pathogen of Arabidopsis thaliana.</title>
        <authorList>
            <person name="Kemen E."/>
            <person name="Gardiner A."/>
            <person name="Schultz-Larsen T."/>
            <person name="Kemen A.C."/>
            <person name="Balmuth A.L."/>
            <person name="Robert-Seilaniantz A."/>
            <person name="Bailey K."/>
            <person name="Holub E."/>
            <person name="Studholme D.J."/>
            <person name="Maclean D."/>
            <person name="Jones J.D."/>
        </authorList>
    </citation>
    <scope>NUCLEOTIDE SEQUENCE</scope>
</reference>
<gene>
    <name evidence="2" type="primary">AlNc14C27G2635</name>
    <name evidence="2" type="ORF">ALNC14_030400</name>
</gene>
<organism evidence="2">
    <name type="scientific">Albugo laibachii Nc14</name>
    <dbReference type="NCBI Taxonomy" id="890382"/>
    <lineage>
        <taxon>Eukaryota</taxon>
        <taxon>Sar</taxon>
        <taxon>Stramenopiles</taxon>
        <taxon>Oomycota</taxon>
        <taxon>Peronosporomycetes</taxon>
        <taxon>Albuginales</taxon>
        <taxon>Albuginaceae</taxon>
        <taxon>Albugo</taxon>
    </lineage>
</organism>
<protein>
    <submittedName>
        <fullName evidence="2">Uncharacterized protein AlNc14C27G2635</fullName>
    </submittedName>
</protein>
<evidence type="ECO:0000313" key="2">
    <source>
        <dbReference type="EMBL" id="CCA16897.1"/>
    </source>
</evidence>
<dbReference type="PANTHER" id="PTHR31973:SF187">
    <property type="entry name" value="MUTATOR TRANSPOSASE MUDRA PROTEIN"/>
    <property type="match status" value="1"/>
</dbReference>
<dbReference type="EMBL" id="FR824072">
    <property type="protein sequence ID" value="CCA16897.1"/>
    <property type="molecule type" value="Genomic_DNA"/>
</dbReference>
<evidence type="ECO:0000259" key="1">
    <source>
        <dbReference type="Pfam" id="PF10551"/>
    </source>
</evidence>